<feature type="region of interest" description="Disordered" evidence="1">
    <location>
        <begin position="1036"/>
        <end position="1073"/>
    </location>
</feature>
<evidence type="ECO:0000259" key="2">
    <source>
        <dbReference type="Pfam" id="PF12726"/>
    </source>
</evidence>
<sequence length="1126" mass="126814">MVEIVAKLHELTNLPPELHWFCNAYGTPISPTQGLNRVKSEHPIGEDLYLRQQQVCECLTLFGFDGEDAERCQKELEVGINAQLARCDHCVVGYYKSRKKLVEQLRNDHDEDEVAGLVKILDKKDFARITRGLDMATRKLKATGPSDRSKNILDLSSQLSLFEALCCEDLLADETLLRQHFQEPFKLVQTNRKLKILHYVPAATVFLFDKDLDRRSWATHVWEKYKNVPTVEDFDFAIRDTLLRNMQSAFGVVTDLTLLERLWHGVSLIINKLDKNLVTHSLRALDIDIYKLALEHLQYDTEGFLSVLQAIQKLLELAPADFWDAMGAISPTTVIEQVFNNPRYDRIIEEAKESDDYDTSALNTVHSWIKSFMASLKTDHQARACRSLDFQLLDRLQADRFPPYARLECKRIGLATLAWTLTNCNKDSGTLTHTGRIVTAETLSIASDYIRDIIGIPSLPAGHKIQESCGETCLKIIKAALALECKSLRTDQDALKHNQELPDGFSSYSPAIWDAVVQHLDRGNVTVARAALVGINDLTGLEKFKINADETYSKEKSGFNLKFGRLTHLVCQILERINDFDPADLDKLFRHSDTATALVASLFSPDPTLYEAGVNLIKSISAESARREAIGHLLQVFFETTLNAFSWAIRRIARNKTYASCPRMLKTSANVLDILCDSQNGLLRNRPLSSLPEIEALENFWKYQWEGLRVIYETTEDWGREKVADSNGLKEFCRDTMQLSERLFDQYSVFANAIETTTRFKQEDGIAEDQGKNVAKELLLHPAKIMEAMVKWLRLRDEFLVKASVELTKKVLGRLTEQGMTIAEGPCKFLEQVLKNGPQAKTKLQPQEKAEIARALEENLGHTIAVAERDREQSDTLSDRYQKLPQATKKITKATTIDLDAWRSKAKPGDVIEVSDDDDFGDSDTLDQELLSISRSSDLMKEMEAATVATAATAAKSKPVMPQDRKPSTHPVRQPKPTQPVKTGIQSDADRALFREKREKEREAKKKRDAETLALVKKKASIGMSGQILGEGSALGSLGVKGKDHAPKTSSMMVSSGSESDSEDSLDEQLFGPKAAKVPDALREYNANRAMPAKVRGPVKKHVRRDPLKTCVLDWHQTSRLFIRRS</sequence>
<protein>
    <recommendedName>
        <fullName evidence="2">Helicase Sen1 N-terminal domain-containing protein</fullName>
    </recommendedName>
</protein>
<dbReference type="Pfam" id="PF12726">
    <property type="entry name" value="SEN1_N"/>
    <property type="match status" value="1"/>
</dbReference>
<proteinExistence type="predicted"/>
<evidence type="ECO:0000313" key="3">
    <source>
        <dbReference type="EMBL" id="KAL2056436.1"/>
    </source>
</evidence>
<dbReference type="EMBL" id="JBHFEH010000008">
    <property type="protein sequence ID" value="KAL2056436.1"/>
    <property type="molecule type" value="Genomic_DNA"/>
</dbReference>
<gene>
    <name evidence="3" type="ORF">ABVK25_003459</name>
</gene>
<evidence type="ECO:0000256" key="1">
    <source>
        <dbReference type="SAM" id="MobiDB-lite"/>
    </source>
</evidence>
<dbReference type="Proteomes" id="UP001590951">
    <property type="component" value="Unassembled WGS sequence"/>
</dbReference>
<name>A0ABR4BHC2_9LECA</name>
<keyword evidence="4" id="KW-1185">Reference proteome</keyword>
<accession>A0ABR4BHC2</accession>
<organism evidence="3 4">
    <name type="scientific">Lepraria finkii</name>
    <dbReference type="NCBI Taxonomy" id="1340010"/>
    <lineage>
        <taxon>Eukaryota</taxon>
        <taxon>Fungi</taxon>
        <taxon>Dikarya</taxon>
        <taxon>Ascomycota</taxon>
        <taxon>Pezizomycotina</taxon>
        <taxon>Lecanoromycetes</taxon>
        <taxon>OSLEUM clade</taxon>
        <taxon>Lecanoromycetidae</taxon>
        <taxon>Lecanorales</taxon>
        <taxon>Lecanorineae</taxon>
        <taxon>Stereocaulaceae</taxon>
        <taxon>Lepraria</taxon>
    </lineage>
</organism>
<feature type="domain" description="Helicase Sen1 N-terminal" evidence="2">
    <location>
        <begin position="80"/>
        <end position="805"/>
    </location>
</feature>
<feature type="compositionally biased region" description="Basic and acidic residues" evidence="1">
    <location>
        <begin position="988"/>
        <end position="1011"/>
    </location>
</feature>
<reference evidence="3 4" key="1">
    <citation type="submission" date="2024-09" db="EMBL/GenBank/DDBJ databases">
        <title>Rethinking Asexuality: The Enigmatic Case of Functional Sexual Genes in Lepraria (Stereocaulaceae).</title>
        <authorList>
            <person name="Doellman M."/>
            <person name="Sun Y."/>
            <person name="Barcenas-Pena A."/>
            <person name="Lumbsch H.T."/>
            <person name="Grewe F."/>
        </authorList>
    </citation>
    <scope>NUCLEOTIDE SEQUENCE [LARGE SCALE GENOMIC DNA]</scope>
    <source>
        <strain evidence="3 4">Grewe 0041</strain>
    </source>
</reference>
<dbReference type="InterPro" id="IPR024481">
    <property type="entry name" value="Helicase_Sen1_N"/>
</dbReference>
<comment type="caution">
    <text evidence="3">The sequence shown here is derived from an EMBL/GenBank/DDBJ whole genome shotgun (WGS) entry which is preliminary data.</text>
</comment>
<evidence type="ECO:0000313" key="4">
    <source>
        <dbReference type="Proteomes" id="UP001590951"/>
    </source>
</evidence>
<feature type="compositionally biased region" description="Low complexity" evidence="1">
    <location>
        <begin position="1050"/>
        <end position="1059"/>
    </location>
</feature>
<feature type="region of interest" description="Disordered" evidence="1">
    <location>
        <begin position="950"/>
        <end position="1011"/>
    </location>
</feature>